<evidence type="ECO:0000313" key="4">
    <source>
        <dbReference type="Proteomes" id="UP000248423"/>
    </source>
</evidence>
<dbReference type="VEuPathDB" id="FungiDB:BO78DRAFT_16047"/>
<dbReference type="AlphaFoldDB" id="A0A319DZF1"/>
<evidence type="ECO:0000313" key="3">
    <source>
        <dbReference type="EMBL" id="PYI01505.1"/>
    </source>
</evidence>
<sequence>MTVSPSFLPLAWLVSHGIGAVVRAADIEVCTQVTRDFVENGDFTDTSAWTSTSSSDEYSIVTSGGFNDGGMLEIPYSTSANGFEFEQTIAVQEGPYYQLHSYWNMFGDPDENGAYPYCSMDVYAVTDETTEFVTYGDIWSPDGSATSWDLVLGQWQSQVSEVALKFRVTCSQASSSTLQISGISLLGPEVVCTSQCAASTTTLSGELVQDGSFTDDDSTVWLDMEHSTNLDLVDDDAPGGGQCVYIPGSDYDFYQLNQTVADAQVGQRYNASVSWRLKSGEYDADVSASCSIDYRLSDDDTGLLLDILHEGVTVLSADSGWMTVNGTWDATVSDFTIMISVQCSTDDTDYLPDIEIANVQLNIQTVSCPVRTSSSAMASSTPVSSVIPSRTPISSAAISSTLVSSLTVPSSSSPASSPALASSVAVSRSRVASSSLIHPISSVSPSAVVSRSRVAASPSSLVSSSAVTPVTIPVFVPGSSSAVVLPVSSSSAIPGSSHILTPGQPGKPRTSIFAPSPLPTTTGSDSLTGPAGSEMTTSTVFTTSTATITACPSTVTDCPASKKKTYLTTETILVSTTVCPITAVATATTPR</sequence>
<accession>A0A319DZF1</accession>
<reference evidence="3 4" key="1">
    <citation type="submission" date="2018-02" db="EMBL/GenBank/DDBJ databases">
        <title>The genomes of Aspergillus section Nigri reveals drivers in fungal speciation.</title>
        <authorList>
            <consortium name="DOE Joint Genome Institute"/>
            <person name="Vesth T.C."/>
            <person name="Nybo J."/>
            <person name="Theobald S."/>
            <person name="Brandl J."/>
            <person name="Frisvad J.C."/>
            <person name="Nielsen K.F."/>
            <person name="Lyhne E.K."/>
            <person name="Kogle M.E."/>
            <person name="Kuo A."/>
            <person name="Riley R."/>
            <person name="Clum A."/>
            <person name="Nolan M."/>
            <person name="Lipzen A."/>
            <person name="Salamov A."/>
            <person name="Henrissat B."/>
            <person name="Wiebenga A."/>
            <person name="De vries R.P."/>
            <person name="Grigoriev I.V."/>
            <person name="Mortensen U.H."/>
            <person name="Andersen M.R."/>
            <person name="Baker S.E."/>
        </authorList>
    </citation>
    <scope>NUCLEOTIDE SEQUENCE [LARGE SCALE GENOMIC DNA]</scope>
    <source>
        <strain evidence="3 4">CBS 121057</strain>
    </source>
</reference>
<dbReference type="OrthoDB" id="4369600at2759"/>
<gene>
    <name evidence="3" type="ORF">BO78DRAFT_16047</name>
</gene>
<feature type="chain" id="PRO_5016400645" description="CBM-cenC domain-containing protein" evidence="2">
    <location>
        <begin position="25"/>
        <end position="591"/>
    </location>
</feature>
<dbReference type="Proteomes" id="UP000248423">
    <property type="component" value="Unassembled WGS sequence"/>
</dbReference>
<evidence type="ECO:0008006" key="5">
    <source>
        <dbReference type="Google" id="ProtNLM"/>
    </source>
</evidence>
<proteinExistence type="predicted"/>
<keyword evidence="2" id="KW-0732">Signal</keyword>
<evidence type="ECO:0000256" key="1">
    <source>
        <dbReference type="SAM" id="MobiDB-lite"/>
    </source>
</evidence>
<keyword evidence="4" id="KW-1185">Reference proteome</keyword>
<feature type="region of interest" description="Disordered" evidence="1">
    <location>
        <begin position="517"/>
        <end position="536"/>
    </location>
</feature>
<organism evidence="3 4">
    <name type="scientific">Aspergillus sclerotiicarbonarius (strain CBS 121057 / IBT 28362)</name>
    <dbReference type="NCBI Taxonomy" id="1448318"/>
    <lineage>
        <taxon>Eukaryota</taxon>
        <taxon>Fungi</taxon>
        <taxon>Dikarya</taxon>
        <taxon>Ascomycota</taxon>
        <taxon>Pezizomycotina</taxon>
        <taxon>Eurotiomycetes</taxon>
        <taxon>Eurotiomycetidae</taxon>
        <taxon>Eurotiales</taxon>
        <taxon>Aspergillaceae</taxon>
        <taxon>Aspergillus</taxon>
        <taxon>Aspergillus subgen. Circumdati</taxon>
    </lineage>
</organism>
<evidence type="ECO:0000256" key="2">
    <source>
        <dbReference type="SAM" id="SignalP"/>
    </source>
</evidence>
<protein>
    <recommendedName>
        <fullName evidence="5">CBM-cenC domain-containing protein</fullName>
    </recommendedName>
</protein>
<dbReference type="STRING" id="1448318.A0A319DZF1"/>
<name>A0A319DZF1_ASPSB</name>
<dbReference type="EMBL" id="KZ826414">
    <property type="protein sequence ID" value="PYI01505.1"/>
    <property type="molecule type" value="Genomic_DNA"/>
</dbReference>
<feature type="signal peptide" evidence="2">
    <location>
        <begin position="1"/>
        <end position="24"/>
    </location>
</feature>